<dbReference type="GO" id="GO:0005634">
    <property type="term" value="C:nucleus"/>
    <property type="evidence" value="ECO:0007669"/>
    <property type="project" value="UniProtKB-SubCell"/>
</dbReference>
<evidence type="ECO:0000313" key="3">
    <source>
        <dbReference type="EMBL" id="KAJ5703827.1"/>
    </source>
</evidence>
<dbReference type="AlphaFoldDB" id="A0AAD6HBD6"/>
<dbReference type="Pfam" id="PF11951">
    <property type="entry name" value="Fungal_trans_2"/>
    <property type="match status" value="1"/>
</dbReference>
<dbReference type="PANTHER" id="PTHR37534:SF46">
    <property type="entry name" value="ZN(II)2CYS6 TRANSCRIPTION FACTOR (EUROFUNG)"/>
    <property type="match status" value="1"/>
</dbReference>
<accession>A0AAD6HBD6</accession>
<dbReference type="InterPro" id="IPR021858">
    <property type="entry name" value="Fun_TF"/>
</dbReference>
<organism evidence="3 4">
    <name type="scientific">Penicillium malachiteum</name>
    <dbReference type="NCBI Taxonomy" id="1324776"/>
    <lineage>
        <taxon>Eukaryota</taxon>
        <taxon>Fungi</taxon>
        <taxon>Dikarya</taxon>
        <taxon>Ascomycota</taxon>
        <taxon>Pezizomycotina</taxon>
        <taxon>Eurotiomycetes</taxon>
        <taxon>Eurotiomycetidae</taxon>
        <taxon>Eurotiales</taxon>
        <taxon>Aspergillaceae</taxon>
        <taxon>Penicillium</taxon>
    </lineage>
</organism>
<evidence type="ECO:0000256" key="2">
    <source>
        <dbReference type="ARBA" id="ARBA00023242"/>
    </source>
</evidence>
<proteinExistence type="predicted"/>
<dbReference type="PANTHER" id="PTHR37534">
    <property type="entry name" value="TRANSCRIPTIONAL ACTIVATOR PROTEIN UGA3"/>
    <property type="match status" value="1"/>
</dbReference>
<name>A0AAD6HBD6_9EURO</name>
<comment type="subcellular location">
    <subcellularLocation>
        <location evidence="1">Nucleus</location>
    </subcellularLocation>
</comment>
<keyword evidence="4" id="KW-1185">Reference proteome</keyword>
<protein>
    <submittedName>
        <fullName evidence="3">Uncharacterized protein</fullName>
    </submittedName>
</protein>
<gene>
    <name evidence="3" type="ORF">N7493_010965</name>
</gene>
<reference evidence="3" key="1">
    <citation type="journal article" date="2023" name="IMA Fungus">
        <title>Comparative genomic study of the Penicillium genus elucidates a diverse pangenome and 15 lateral gene transfer events.</title>
        <authorList>
            <person name="Petersen C."/>
            <person name="Sorensen T."/>
            <person name="Nielsen M.R."/>
            <person name="Sondergaard T.E."/>
            <person name="Sorensen J.L."/>
            <person name="Fitzpatrick D.A."/>
            <person name="Frisvad J.C."/>
            <person name="Nielsen K.L."/>
        </authorList>
    </citation>
    <scope>NUCLEOTIDE SEQUENCE</scope>
    <source>
        <strain evidence="3">IBT 17514</strain>
    </source>
</reference>
<evidence type="ECO:0000256" key="1">
    <source>
        <dbReference type="ARBA" id="ARBA00004123"/>
    </source>
</evidence>
<sequence length="359" mass="40490">MVWLDSESNIYRRHILPLAQKNKVVRLAVAAVSAQHAAGRQGNRIVPEDARNEAVKIITNHINDITDRGMRGDDLNVGLDLEAAEWILASMLVLSCYEMAHSGAEAAEFHRKAARSLVTTLPSTDYCKSKFFISMRNKLAVYEVFGCTTSFDIQTIKDAVLSKPGDEMMGCDETSLFSGYLNLIHEVTMLGRSGNAELVPNSSDWKGKFEIARGTTLMAIGRHSIQSPVHHRDLIRLVDIHYNAAILYISRCLGSAAFDEFETNRALSDLFRQITSMEDIDHLIHNLPWPLFVAGAESHGNREQQTTISQLHKRMSYVTGLQHYNDVLYFLDEFWAGNESDWQILARDWEASGRRILAY</sequence>
<keyword evidence="2" id="KW-0539">Nucleus</keyword>
<comment type="caution">
    <text evidence="3">The sequence shown here is derived from an EMBL/GenBank/DDBJ whole genome shotgun (WGS) entry which is preliminary data.</text>
</comment>
<evidence type="ECO:0000313" key="4">
    <source>
        <dbReference type="Proteomes" id="UP001215712"/>
    </source>
</evidence>
<dbReference type="EMBL" id="JAQJAN010000020">
    <property type="protein sequence ID" value="KAJ5703827.1"/>
    <property type="molecule type" value="Genomic_DNA"/>
</dbReference>
<dbReference type="Proteomes" id="UP001215712">
    <property type="component" value="Unassembled WGS sequence"/>
</dbReference>
<reference evidence="3" key="2">
    <citation type="submission" date="2023-01" db="EMBL/GenBank/DDBJ databases">
        <authorList>
            <person name="Petersen C."/>
        </authorList>
    </citation>
    <scope>NUCLEOTIDE SEQUENCE</scope>
    <source>
        <strain evidence="3">IBT 17514</strain>
    </source>
</reference>